<evidence type="ECO:0000256" key="1">
    <source>
        <dbReference type="SAM" id="Phobius"/>
    </source>
</evidence>
<dbReference type="EMBL" id="LFVU01000002">
    <property type="protein sequence ID" value="KMT23190.1"/>
    <property type="molecule type" value="Genomic_DNA"/>
</dbReference>
<dbReference type="STRING" id="1121307.CLCY_6c00710"/>
<organism evidence="2 3">
    <name type="scientific">Clostridium cylindrosporum DSM 605</name>
    <dbReference type="NCBI Taxonomy" id="1121307"/>
    <lineage>
        <taxon>Bacteria</taxon>
        <taxon>Bacillati</taxon>
        <taxon>Bacillota</taxon>
        <taxon>Clostridia</taxon>
        <taxon>Eubacteriales</taxon>
        <taxon>Clostridiaceae</taxon>
        <taxon>Clostridium</taxon>
    </lineage>
</organism>
<feature type="transmembrane region" description="Helical" evidence="1">
    <location>
        <begin position="58"/>
        <end position="76"/>
    </location>
</feature>
<feature type="transmembrane region" description="Helical" evidence="1">
    <location>
        <begin position="34"/>
        <end position="52"/>
    </location>
</feature>
<feature type="transmembrane region" description="Helical" evidence="1">
    <location>
        <begin position="88"/>
        <end position="105"/>
    </location>
</feature>
<dbReference type="OrthoDB" id="1787445at2"/>
<dbReference type="RefSeq" id="WP_048569274.1">
    <property type="nucleotide sequence ID" value="NZ_LFVU01000002.1"/>
</dbReference>
<keyword evidence="1" id="KW-0812">Transmembrane</keyword>
<dbReference type="Proteomes" id="UP000036756">
    <property type="component" value="Unassembled WGS sequence"/>
</dbReference>
<keyword evidence="1" id="KW-0472">Membrane</keyword>
<accession>A0A0J8DAW4</accession>
<protein>
    <submittedName>
        <fullName evidence="2">Uncharacterized protein</fullName>
    </submittedName>
</protein>
<reference evidence="2 3" key="1">
    <citation type="submission" date="2015-06" db="EMBL/GenBank/DDBJ databases">
        <title>Draft genome sequence of the purine-degrading Clostridium cylindrosporum HC-1 (DSM 605).</title>
        <authorList>
            <person name="Poehlein A."/>
            <person name="Schiel-Bengelsdorf B."/>
            <person name="Bengelsdorf F."/>
            <person name="Daniel R."/>
            <person name="Duerre P."/>
        </authorList>
    </citation>
    <scope>NUCLEOTIDE SEQUENCE [LARGE SCALE GENOMIC DNA]</scope>
    <source>
        <strain evidence="2 3">DSM 605</strain>
    </source>
</reference>
<keyword evidence="3" id="KW-1185">Reference proteome</keyword>
<name>A0A0J8DAW4_CLOCY</name>
<evidence type="ECO:0000313" key="2">
    <source>
        <dbReference type="EMBL" id="KMT23190.1"/>
    </source>
</evidence>
<keyword evidence="1" id="KW-1133">Transmembrane helix</keyword>
<proteinExistence type="predicted"/>
<gene>
    <name evidence="2" type="ORF">CLCY_6c00710</name>
</gene>
<sequence>MLELPFIEFLFRAIPEAFLFVFAILTFSKFKVKVSRFMISGFVVAISFLLIRSLPINYGVHTVLSLIAIIVTSSIINKIDIISCIKASILILIIQLLCEGLNVFIIEKILDMNISEVFANPIQKIFYGIPSLLVIWIVVLICYFLLKRRRQLKNV</sequence>
<dbReference type="PATRIC" id="fig|1121307.3.peg.2203"/>
<evidence type="ECO:0000313" key="3">
    <source>
        <dbReference type="Proteomes" id="UP000036756"/>
    </source>
</evidence>
<comment type="caution">
    <text evidence="2">The sequence shown here is derived from an EMBL/GenBank/DDBJ whole genome shotgun (WGS) entry which is preliminary data.</text>
</comment>
<feature type="transmembrane region" description="Helical" evidence="1">
    <location>
        <begin position="6"/>
        <end position="27"/>
    </location>
</feature>
<feature type="transmembrane region" description="Helical" evidence="1">
    <location>
        <begin position="125"/>
        <end position="146"/>
    </location>
</feature>
<dbReference type="AlphaFoldDB" id="A0A0J8DAW4"/>